<evidence type="ECO:0000313" key="6">
    <source>
        <dbReference type="EMBL" id="RIW28430.1"/>
    </source>
</evidence>
<dbReference type="GO" id="GO:0031956">
    <property type="term" value="F:medium-chain fatty acid-CoA ligase activity"/>
    <property type="evidence" value="ECO:0007669"/>
    <property type="project" value="TreeGrafter"/>
</dbReference>
<feature type="domain" description="AMP-binding enzyme C-terminal" evidence="5">
    <location>
        <begin position="409"/>
        <end position="484"/>
    </location>
</feature>
<keyword evidence="3" id="KW-0547">Nucleotide-binding</keyword>
<dbReference type="AlphaFoldDB" id="A0A3A1QNL0"/>
<dbReference type="RefSeq" id="WP_119549428.1">
    <property type="nucleotide sequence ID" value="NZ_QXIR01000045.1"/>
</dbReference>
<dbReference type="FunFam" id="3.30.300.30:FF:000008">
    <property type="entry name" value="2,3-dihydroxybenzoate-AMP ligase"/>
    <property type="match status" value="1"/>
</dbReference>
<dbReference type="GO" id="GO:0006631">
    <property type="term" value="P:fatty acid metabolic process"/>
    <property type="evidence" value="ECO:0007669"/>
    <property type="project" value="TreeGrafter"/>
</dbReference>
<dbReference type="InterPro" id="IPR045851">
    <property type="entry name" value="AMP-bd_C_sf"/>
</dbReference>
<dbReference type="Proteomes" id="UP000265801">
    <property type="component" value="Unassembled WGS sequence"/>
</dbReference>
<evidence type="ECO:0000256" key="2">
    <source>
        <dbReference type="ARBA" id="ARBA00022598"/>
    </source>
</evidence>
<evidence type="ECO:0000256" key="3">
    <source>
        <dbReference type="ARBA" id="ARBA00022840"/>
    </source>
</evidence>
<dbReference type="InterPro" id="IPR000873">
    <property type="entry name" value="AMP-dep_synth/lig_dom"/>
</dbReference>
<feature type="domain" description="AMP-dependent synthetase/ligase" evidence="4">
    <location>
        <begin position="14"/>
        <end position="359"/>
    </location>
</feature>
<evidence type="ECO:0000256" key="1">
    <source>
        <dbReference type="ARBA" id="ARBA00006432"/>
    </source>
</evidence>
<dbReference type="Gene3D" id="3.40.50.12780">
    <property type="entry name" value="N-terminal domain of ligase-like"/>
    <property type="match status" value="1"/>
</dbReference>
<dbReference type="Gene3D" id="3.30.300.30">
    <property type="match status" value="1"/>
</dbReference>
<gene>
    <name evidence="6" type="ORF">D3H55_21795</name>
</gene>
<accession>A0A3A1QNL0</accession>
<dbReference type="GO" id="GO:0005524">
    <property type="term" value="F:ATP binding"/>
    <property type="evidence" value="ECO:0007669"/>
    <property type="project" value="UniProtKB-KW"/>
</dbReference>
<dbReference type="InterPro" id="IPR020845">
    <property type="entry name" value="AMP-binding_CS"/>
</dbReference>
<evidence type="ECO:0000259" key="5">
    <source>
        <dbReference type="Pfam" id="PF13193"/>
    </source>
</evidence>
<dbReference type="OrthoDB" id="9757771at2"/>
<evidence type="ECO:0000259" key="4">
    <source>
        <dbReference type="Pfam" id="PF00501"/>
    </source>
</evidence>
<comment type="similarity">
    <text evidence="1">Belongs to the ATP-dependent AMP-binding enzyme family.</text>
</comment>
<dbReference type="InterPro" id="IPR025110">
    <property type="entry name" value="AMP-bd_C"/>
</dbReference>
<dbReference type="Pfam" id="PF13193">
    <property type="entry name" value="AMP-binding_C"/>
    <property type="match status" value="1"/>
</dbReference>
<dbReference type="CDD" id="cd17631">
    <property type="entry name" value="FACL_FadD13-like"/>
    <property type="match status" value="1"/>
</dbReference>
<dbReference type="EMBL" id="QXIR01000045">
    <property type="protein sequence ID" value="RIW28430.1"/>
    <property type="molecule type" value="Genomic_DNA"/>
</dbReference>
<evidence type="ECO:0000313" key="7">
    <source>
        <dbReference type="Proteomes" id="UP000265801"/>
    </source>
</evidence>
<dbReference type="PROSITE" id="PS00455">
    <property type="entry name" value="AMP_BINDING"/>
    <property type="match status" value="1"/>
</dbReference>
<name>A0A3A1QNL0_9BACI</name>
<organism evidence="6 7">
    <name type="scientific">Bacillus salacetis</name>
    <dbReference type="NCBI Taxonomy" id="2315464"/>
    <lineage>
        <taxon>Bacteria</taxon>
        <taxon>Bacillati</taxon>
        <taxon>Bacillota</taxon>
        <taxon>Bacilli</taxon>
        <taxon>Bacillales</taxon>
        <taxon>Bacillaceae</taxon>
        <taxon>Bacillus</taxon>
    </lineage>
</organism>
<comment type="caution">
    <text evidence="6">The sequence shown here is derived from an EMBL/GenBank/DDBJ whole genome shotgun (WGS) entry which is preliminary data.</text>
</comment>
<reference evidence="6 7" key="1">
    <citation type="submission" date="2018-09" db="EMBL/GenBank/DDBJ databases">
        <title>Bacillus saliacetes sp. nov., isolated from Thai shrimp paste (Ka-pi).</title>
        <authorList>
            <person name="Daroonpunt R."/>
            <person name="Tanasupawat S."/>
            <person name="Yiamsombut S."/>
        </authorList>
    </citation>
    <scope>NUCLEOTIDE SEQUENCE [LARGE SCALE GENOMIC DNA]</scope>
    <source>
        <strain evidence="6 7">SKP7-4</strain>
    </source>
</reference>
<protein>
    <submittedName>
        <fullName evidence="6">Long-chain fatty acid--CoA ligase</fullName>
    </submittedName>
</protein>
<keyword evidence="2 6" id="KW-0436">Ligase</keyword>
<dbReference type="InterPro" id="IPR042099">
    <property type="entry name" value="ANL_N_sf"/>
</dbReference>
<keyword evidence="7" id="KW-1185">Reference proteome</keyword>
<sequence>MSYEIDWVKSRSDLFPEKCAVIDSVTKDSWTYSELNERASRLAGLFLAQGVGKGDRIALFAANHISYFDFLFACLKIGAVFVPLNWRLSDDELQFVVKDAAPAVMGVQSSSIGQASGLQEDFYMIEIESNSYLDDFPAAGNLGDPGLAEADPLAMIYTGGTTGHPKGAVLSHRSIMWNAINTIVSWNLTDKDTTLTCIPMFHTGGLNALSIPILVAGGTVVLSPVFEPVQAVRDLIEYKCSIVLFVPTMYHMLAGTMDFKKAKFPDMKVFLSGGAPCPLGIYHTFSSKGLAFKEGYGLTEAGPNNFYINPRDALSRPGSVGKPMLFNSVKIISAEGGEAGTDEVGELYLCGSHLFEYYWNNEEETREAWKDGWFHTGDLARKDKDGYYYIVGRKKDMIITGGENVYPLEVENWIEAHEAVEEVAVIGIPDEKWGEKVVAFVTVKRGMNLQAEELEYYCKKKLTKYKIPKNFYTIDQLPKTHVGKINKNELRKRLDKVT</sequence>
<dbReference type="Pfam" id="PF00501">
    <property type="entry name" value="AMP-binding"/>
    <property type="match status" value="1"/>
</dbReference>
<dbReference type="SUPFAM" id="SSF56801">
    <property type="entry name" value="Acetyl-CoA synthetase-like"/>
    <property type="match status" value="1"/>
</dbReference>
<proteinExistence type="inferred from homology"/>
<keyword evidence="3" id="KW-0067">ATP-binding</keyword>
<dbReference type="PANTHER" id="PTHR43201:SF5">
    <property type="entry name" value="MEDIUM-CHAIN ACYL-COA LIGASE ACSF2, MITOCHONDRIAL"/>
    <property type="match status" value="1"/>
</dbReference>
<dbReference type="PANTHER" id="PTHR43201">
    <property type="entry name" value="ACYL-COA SYNTHETASE"/>
    <property type="match status" value="1"/>
</dbReference>